<dbReference type="HOGENOM" id="CLU_2543880_0_0_1"/>
<gene>
    <name evidence="1" type="ORF">O9G_006399</name>
</gene>
<dbReference type="AlphaFoldDB" id="A0A075AQE9"/>
<dbReference type="EMBL" id="KE561342">
    <property type="protein sequence ID" value="EPZ30940.1"/>
    <property type="molecule type" value="Genomic_DNA"/>
</dbReference>
<evidence type="ECO:0000313" key="2">
    <source>
        <dbReference type="Proteomes" id="UP000030755"/>
    </source>
</evidence>
<organism evidence="1 2">
    <name type="scientific">Rozella allomycis (strain CSF55)</name>
    <dbReference type="NCBI Taxonomy" id="988480"/>
    <lineage>
        <taxon>Eukaryota</taxon>
        <taxon>Fungi</taxon>
        <taxon>Fungi incertae sedis</taxon>
        <taxon>Cryptomycota</taxon>
        <taxon>Cryptomycota incertae sedis</taxon>
        <taxon>Rozella</taxon>
    </lineage>
</organism>
<keyword evidence="2" id="KW-1185">Reference proteome</keyword>
<dbReference type="Proteomes" id="UP000030755">
    <property type="component" value="Unassembled WGS sequence"/>
</dbReference>
<evidence type="ECO:0000313" key="1">
    <source>
        <dbReference type="EMBL" id="EPZ30940.1"/>
    </source>
</evidence>
<accession>A0A075AQE9</accession>
<name>A0A075AQE9_ROZAC</name>
<protein>
    <submittedName>
        <fullName evidence="1">Uncharacterized protein</fullName>
    </submittedName>
</protein>
<sequence>MIAAVTAERLYDMYIAWLVVRSSGLKIEHIWVTLYIGIVTAKVAATQCRLDFVLSFRSMMTRITIMITLSKVNVNPAPLMKNN</sequence>
<reference evidence="1 2" key="1">
    <citation type="journal article" date="2013" name="Curr. Biol.">
        <title>Shared signatures of parasitism and phylogenomics unite Cryptomycota and microsporidia.</title>
        <authorList>
            <person name="James T.Y."/>
            <person name="Pelin A."/>
            <person name="Bonen L."/>
            <person name="Ahrendt S."/>
            <person name="Sain D."/>
            <person name="Corradi N."/>
            <person name="Stajich J.E."/>
        </authorList>
    </citation>
    <scope>NUCLEOTIDE SEQUENCE [LARGE SCALE GENOMIC DNA]</scope>
    <source>
        <strain evidence="1 2">CSF55</strain>
    </source>
</reference>
<proteinExistence type="predicted"/>